<gene>
    <name evidence="1" type="ORF">SDC9_154133</name>
</gene>
<accession>A0A645EZM0</accession>
<protein>
    <submittedName>
        <fullName evidence="1">Uncharacterized protein</fullName>
    </submittedName>
</protein>
<organism evidence="1">
    <name type="scientific">bioreactor metagenome</name>
    <dbReference type="NCBI Taxonomy" id="1076179"/>
    <lineage>
        <taxon>unclassified sequences</taxon>
        <taxon>metagenomes</taxon>
        <taxon>ecological metagenomes</taxon>
    </lineage>
</organism>
<dbReference type="EMBL" id="VSSQ01052817">
    <property type="protein sequence ID" value="MPN06876.1"/>
    <property type="molecule type" value="Genomic_DNA"/>
</dbReference>
<name>A0A645EZM0_9ZZZZ</name>
<sequence length="43" mass="4557">MSGLGNEVFMLPLPENSAILPTRSLYPATLITLEAVEGIVSDP</sequence>
<dbReference type="AlphaFoldDB" id="A0A645EZM0"/>
<reference evidence="1" key="1">
    <citation type="submission" date="2019-08" db="EMBL/GenBank/DDBJ databases">
        <authorList>
            <person name="Kucharzyk K."/>
            <person name="Murdoch R.W."/>
            <person name="Higgins S."/>
            <person name="Loffler F."/>
        </authorList>
    </citation>
    <scope>NUCLEOTIDE SEQUENCE</scope>
</reference>
<proteinExistence type="predicted"/>
<comment type="caution">
    <text evidence="1">The sequence shown here is derived from an EMBL/GenBank/DDBJ whole genome shotgun (WGS) entry which is preliminary data.</text>
</comment>
<evidence type="ECO:0000313" key="1">
    <source>
        <dbReference type="EMBL" id="MPN06876.1"/>
    </source>
</evidence>